<gene>
    <name evidence="1" type="ORF">ACFQPF_18440</name>
</gene>
<evidence type="ECO:0000313" key="2">
    <source>
        <dbReference type="Proteomes" id="UP001596549"/>
    </source>
</evidence>
<dbReference type="RefSeq" id="WP_379751732.1">
    <property type="nucleotide sequence ID" value="NZ_JBHTCP010000052.1"/>
</dbReference>
<organism evidence="1 2">
    <name type="scientific">Fictibacillus iocasae</name>
    <dbReference type="NCBI Taxonomy" id="2715437"/>
    <lineage>
        <taxon>Bacteria</taxon>
        <taxon>Bacillati</taxon>
        <taxon>Bacillota</taxon>
        <taxon>Bacilli</taxon>
        <taxon>Bacillales</taxon>
        <taxon>Fictibacillaceae</taxon>
        <taxon>Fictibacillus</taxon>
    </lineage>
</organism>
<name>A0ABW2NW53_9BACL</name>
<evidence type="ECO:0000313" key="1">
    <source>
        <dbReference type="EMBL" id="MFC7373627.1"/>
    </source>
</evidence>
<dbReference type="EMBL" id="JBHTCP010000052">
    <property type="protein sequence ID" value="MFC7373627.1"/>
    <property type="molecule type" value="Genomic_DNA"/>
</dbReference>
<evidence type="ECO:0008006" key="3">
    <source>
        <dbReference type="Google" id="ProtNLM"/>
    </source>
</evidence>
<sequence>MKDEITVFMEYKINAEYVQVYSSLIKHIKKKLQSMGASNFHSYKAADQDSLYVEFFQVKDYSLYNKIKEARLHPAEMVFSDLHEMVEGGIRKIHCWAFIKQELEDED</sequence>
<proteinExistence type="predicted"/>
<keyword evidence="2" id="KW-1185">Reference proteome</keyword>
<accession>A0ABW2NW53</accession>
<comment type="caution">
    <text evidence="1">The sequence shown here is derived from an EMBL/GenBank/DDBJ whole genome shotgun (WGS) entry which is preliminary data.</text>
</comment>
<dbReference type="Proteomes" id="UP001596549">
    <property type="component" value="Unassembled WGS sequence"/>
</dbReference>
<protein>
    <recommendedName>
        <fullName evidence="3">DUF4286 domain-containing protein</fullName>
    </recommendedName>
</protein>
<reference evidence="2" key="1">
    <citation type="journal article" date="2019" name="Int. J. Syst. Evol. Microbiol.">
        <title>The Global Catalogue of Microorganisms (GCM) 10K type strain sequencing project: providing services to taxonomists for standard genome sequencing and annotation.</title>
        <authorList>
            <consortium name="The Broad Institute Genomics Platform"/>
            <consortium name="The Broad Institute Genome Sequencing Center for Infectious Disease"/>
            <person name="Wu L."/>
            <person name="Ma J."/>
        </authorList>
    </citation>
    <scope>NUCLEOTIDE SEQUENCE [LARGE SCALE GENOMIC DNA]</scope>
    <source>
        <strain evidence="2">NBRC 106396</strain>
    </source>
</reference>